<evidence type="ECO:0000256" key="1">
    <source>
        <dbReference type="ARBA" id="ARBA00022729"/>
    </source>
</evidence>
<dbReference type="AlphaFoldDB" id="A0AAV9ATN4"/>
<organism evidence="6 7">
    <name type="scientific">Acorus gramineus</name>
    <name type="common">Dwarf sweet flag</name>
    <dbReference type="NCBI Taxonomy" id="55184"/>
    <lineage>
        <taxon>Eukaryota</taxon>
        <taxon>Viridiplantae</taxon>
        <taxon>Streptophyta</taxon>
        <taxon>Embryophyta</taxon>
        <taxon>Tracheophyta</taxon>
        <taxon>Spermatophyta</taxon>
        <taxon>Magnoliopsida</taxon>
        <taxon>Liliopsida</taxon>
        <taxon>Acoraceae</taxon>
        <taxon>Acorus</taxon>
    </lineage>
</organism>
<keyword evidence="6" id="KW-0808">Transferase</keyword>
<evidence type="ECO:0000256" key="3">
    <source>
        <dbReference type="PROSITE-ProRule" id="PRU10141"/>
    </source>
</evidence>
<protein>
    <submittedName>
        <fullName evidence="6">G-type lectin S-receptor-like serine/threonine-protein kinase RLK1</fullName>
    </submittedName>
</protein>
<feature type="signal peptide" evidence="4">
    <location>
        <begin position="1"/>
        <end position="29"/>
    </location>
</feature>
<name>A0AAV9ATN4_ACOGR</name>
<dbReference type="InterPro" id="IPR036426">
    <property type="entry name" value="Bulb-type_lectin_dom_sf"/>
</dbReference>
<dbReference type="InterPro" id="IPR001480">
    <property type="entry name" value="Bulb-type_lectin_dom"/>
</dbReference>
<dbReference type="GO" id="GO:0005524">
    <property type="term" value="F:ATP binding"/>
    <property type="evidence" value="ECO:0007669"/>
    <property type="project" value="UniProtKB-UniRule"/>
</dbReference>
<dbReference type="FunFam" id="2.90.10.30:FF:000001">
    <property type="entry name" value="Serine/threonine-protein kinase"/>
    <property type="match status" value="1"/>
</dbReference>
<accession>A0AAV9ATN4</accession>
<keyword evidence="7" id="KW-1185">Reference proteome</keyword>
<evidence type="ECO:0000259" key="5">
    <source>
        <dbReference type="PROSITE" id="PS50927"/>
    </source>
</evidence>
<dbReference type="PANTHER" id="PTHR47976:SF108">
    <property type="entry name" value="G-TYPE LECTIN S-RECEPTOR-LIKE SERINE_THREONINE-PROTEIN KINASE LECRK1"/>
    <property type="match status" value="1"/>
</dbReference>
<dbReference type="CDD" id="cd01098">
    <property type="entry name" value="PAN_AP_plant"/>
    <property type="match status" value="1"/>
</dbReference>
<dbReference type="PROSITE" id="PS50927">
    <property type="entry name" value="BULB_LECTIN"/>
    <property type="match status" value="1"/>
</dbReference>
<keyword evidence="3" id="KW-0547">Nucleotide-binding</keyword>
<dbReference type="SUPFAM" id="SSF56112">
    <property type="entry name" value="Protein kinase-like (PK-like)"/>
    <property type="match status" value="1"/>
</dbReference>
<evidence type="ECO:0000256" key="2">
    <source>
        <dbReference type="ARBA" id="ARBA00022734"/>
    </source>
</evidence>
<dbReference type="GO" id="GO:0051707">
    <property type="term" value="P:response to other organism"/>
    <property type="evidence" value="ECO:0007669"/>
    <property type="project" value="UniProtKB-ARBA"/>
</dbReference>
<dbReference type="Proteomes" id="UP001179952">
    <property type="component" value="Unassembled WGS sequence"/>
</dbReference>
<dbReference type="Gene3D" id="2.90.10.30">
    <property type="match status" value="1"/>
</dbReference>
<feature type="domain" description="Bulb-type lectin" evidence="5">
    <location>
        <begin position="38"/>
        <end position="158"/>
    </location>
</feature>
<dbReference type="Gene3D" id="2.90.10.10">
    <property type="entry name" value="Bulb-type lectin domain"/>
    <property type="match status" value="1"/>
</dbReference>
<evidence type="ECO:0000256" key="4">
    <source>
        <dbReference type="SAM" id="SignalP"/>
    </source>
</evidence>
<dbReference type="Gene3D" id="3.30.200.20">
    <property type="entry name" value="Phosphorylase Kinase, domain 1"/>
    <property type="match status" value="1"/>
</dbReference>
<feature type="chain" id="PRO_5043687175" evidence="4">
    <location>
        <begin position="30"/>
        <end position="568"/>
    </location>
</feature>
<proteinExistence type="predicted"/>
<dbReference type="PROSITE" id="PS00107">
    <property type="entry name" value="PROTEIN_KINASE_ATP"/>
    <property type="match status" value="1"/>
</dbReference>
<reference evidence="6" key="1">
    <citation type="journal article" date="2023" name="Nat. Commun.">
        <title>Diploid and tetraploid genomes of Acorus and the evolution of monocots.</title>
        <authorList>
            <person name="Ma L."/>
            <person name="Liu K.W."/>
            <person name="Li Z."/>
            <person name="Hsiao Y.Y."/>
            <person name="Qi Y."/>
            <person name="Fu T."/>
            <person name="Tang G.D."/>
            <person name="Zhang D."/>
            <person name="Sun W.H."/>
            <person name="Liu D.K."/>
            <person name="Li Y."/>
            <person name="Chen G.Z."/>
            <person name="Liu X.D."/>
            <person name="Liao X.Y."/>
            <person name="Jiang Y.T."/>
            <person name="Yu X."/>
            <person name="Hao Y."/>
            <person name="Huang J."/>
            <person name="Zhao X.W."/>
            <person name="Ke S."/>
            <person name="Chen Y.Y."/>
            <person name="Wu W.L."/>
            <person name="Hsu J.L."/>
            <person name="Lin Y.F."/>
            <person name="Huang M.D."/>
            <person name="Li C.Y."/>
            <person name="Huang L."/>
            <person name="Wang Z.W."/>
            <person name="Zhao X."/>
            <person name="Zhong W.Y."/>
            <person name="Peng D.H."/>
            <person name="Ahmad S."/>
            <person name="Lan S."/>
            <person name="Zhang J.S."/>
            <person name="Tsai W.C."/>
            <person name="Van de Peer Y."/>
            <person name="Liu Z.J."/>
        </authorList>
    </citation>
    <scope>NUCLEOTIDE SEQUENCE</scope>
    <source>
        <strain evidence="6">SCP</strain>
    </source>
</reference>
<dbReference type="SMART" id="SM00108">
    <property type="entry name" value="B_lectin"/>
    <property type="match status" value="1"/>
</dbReference>
<keyword evidence="3" id="KW-0067">ATP-binding</keyword>
<comment type="caution">
    <text evidence="6">The sequence shown here is derived from an EMBL/GenBank/DDBJ whole genome shotgun (WGS) entry which is preliminary data.</text>
</comment>
<dbReference type="SUPFAM" id="SSF51110">
    <property type="entry name" value="alpha-D-mannose-specific plant lectins"/>
    <property type="match status" value="1"/>
</dbReference>
<dbReference type="EMBL" id="JAUJYN010000007">
    <property type="protein sequence ID" value="KAK1267325.1"/>
    <property type="molecule type" value="Genomic_DNA"/>
</dbReference>
<dbReference type="CDD" id="cd00028">
    <property type="entry name" value="B_lectin"/>
    <property type="match status" value="1"/>
</dbReference>
<keyword evidence="2" id="KW-0430">Lectin</keyword>
<reference evidence="6" key="2">
    <citation type="submission" date="2023-06" db="EMBL/GenBank/DDBJ databases">
        <authorList>
            <person name="Ma L."/>
            <person name="Liu K.-W."/>
            <person name="Li Z."/>
            <person name="Hsiao Y.-Y."/>
            <person name="Qi Y."/>
            <person name="Fu T."/>
            <person name="Tang G."/>
            <person name="Zhang D."/>
            <person name="Sun W.-H."/>
            <person name="Liu D.-K."/>
            <person name="Li Y."/>
            <person name="Chen G.-Z."/>
            <person name="Liu X.-D."/>
            <person name="Liao X.-Y."/>
            <person name="Jiang Y.-T."/>
            <person name="Yu X."/>
            <person name="Hao Y."/>
            <person name="Huang J."/>
            <person name="Zhao X.-W."/>
            <person name="Ke S."/>
            <person name="Chen Y.-Y."/>
            <person name="Wu W.-L."/>
            <person name="Hsu J.-L."/>
            <person name="Lin Y.-F."/>
            <person name="Huang M.-D."/>
            <person name="Li C.-Y."/>
            <person name="Huang L."/>
            <person name="Wang Z.-W."/>
            <person name="Zhao X."/>
            <person name="Zhong W.-Y."/>
            <person name="Peng D.-H."/>
            <person name="Ahmad S."/>
            <person name="Lan S."/>
            <person name="Zhang J.-S."/>
            <person name="Tsai W.-C."/>
            <person name="Van De Peer Y."/>
            <person name="Liu Z.-J."/>
        </authorList>
    </citation>
    <scope>NUCLEOTIDE SEQUENCE</scope>
    <source>
        <strain evidence="6">SCP</strain>
        <tissue evidence="6">Leaves</tissue>
    </source>
</reference>
<evidence type="ECO:0000313" key="6">
    <source>
        <dbReference type="EMBL" id="KAK1267325.1"/>
    </source>
</evidence>
<gene>
    <name evidence="6" type="ORF">QJS04_geneDACA016305</name>
</gene>
<feature type="binding site" evidence="3">
    <location>
        <position position="489"/>
    </location>
    <ligand>
        <name>ATP</name>
        <dbReference type="ChEBI" id="CHEBI:30616"/>
    </ligand>
</feature>
<dbReference type="GO" id="GO:0016301">
    <property type="term" value="F:kinase activity"/>
    <property type="evidence" value="ECO:0007669"/>
    <property type="project" value="UniProtKB-KW"/>
</dbReference>
<dbReference type="InterPro" id="IPR051343">
    <property type="entry name" value="G-type_lectin_kinases/EP1-like"/>
</dbReference>
<dbReference type="InterPro" id="IPR011009">
    <property type="entry name" value="Kinase-like_dom_sf"/>
</dbReference>
<dbReference type="PANTHER" id="PTHR47976">
    <property type="entry name" value="G-TYPE LECTIN S-RECEPTOR-LIKE SERINE/THREONINE-PROTEIN KINASE SD2-5"/>
    <property type="match status" value="1"/>
</dbReference>
<keyword evidence="6" id="KW-0418">Kinase</keyword>
<dbReference type="FunFam" id="2.90.10.10:FF:000013">
    <property type="entry name" value="G-type lectin S-receptor-like serine/threonine-protein kinase LECRK1"/>
    <property type="match status" value="1"/>
</dbReference>
<sequence>MISSHHHHHHPLCLLPMLFILIISQQTSTAQTHTNISLGSSLSTPTTKTTPSWTSPSGDFAFGFLPFPNNTTLFLLAIYINSIPEKTIVWSANGDNPVLAGSNVTLTGNGQLVLSDPNGRQLWTSKTSGGGVTHAAMLDNGNFVLATVNSSNNAWESFSLPTDTILPSQELGLGSALLAHITEMNYSSGRFTLQVQTDGNLVLNYIDQITKNNYGSYWASNTVGSGVKLVFDVSGSVYFALKNNTVFNVTGSGASAKDYHQRMTLDPDGVFRQYIYPKTNMSTRNNTWSLMGYVASDICTASIANFGSGVCGFNSYCKPDTSQNTCECPKGYSFFDEDLKYKGCKPDLTAQSCDIDDSGMYQLEEMLDVNWPNGDYEHYNPISEDQCRSLCLEDCFCAVAIFGQSGCWKKKLPLSNGRVLIGQGKALIKIARMPRRDMNILEVNLQSFSYKELEETTDKFREELGRGAFGIVYKGVLNSSPAIHVAVKKLDKMAEGAERERRLDALVNSDEEVMSDTRRLERFLKVALWCIQEDPSLRPPMKKVSQMLEGAVEVAVPPDPSSFISSIN</sequence>
<evidence type="ECO:0000313" key="7">
    <source>
        <dbReference type="Proteomes" id="UP001179952"/>
    </source>
</evidence>
<dbReference type="Pfam" id="PF01453">
    <property type="entry name" value="B_lectin"/>
    <property type="match status" value="1"/>
</dbReference>
<keyword evidence="1 4" id="KW-0732">Signal</keyword>
<dbReference type="InterPro" id="IPR017441">
    <property type="entry name" value="Protein_kinase_ATP_BS"/>
</dbReference>